<dbReference type="EMBL" id="JAHLZF010000003">
    <property type="protein sequence ID" value="MBU6079961.1"/>
    <property type="molecule type" value="Genomic_DNA"/>
</dbReference>
<dbReference type="RefSeq" id="WP_216686749.1">
    <property type="nucleotide sequence ID" value="NZ_CAUPKR010000002.1"/>
</dbReference>
<evidence type="ECO:0000313" key="2">
    <source>
        <dbReference type="Proteomes" id="UP000812672"/>
    </source>
</evidence>
<evidence type="ECO:0000313" key="1">
    <source>
        <dbReference type="EMBL" id="MBU6079961.1"/>
    </source>
</evidence>
<keyword evidence="2" id="KW-1185">Reference proteome</keyword>
<proteinExistence type="predicted"/>
<gene>
    <name evidence="1" type="ORF">KQ486_02915</name>
</gene>
<name>A0ABS6GM40_9BACI</name>
<organism evidence="1 2">
    <name type="scientific">Allobacillus halotolerans</name>
    <dbReference type="NCBI Taxonomy" id="570278"/>
    <lineage>
        <taxon>Bacteria</taxon>
        <taxon>Bacillati</taxon>
        <taxon>Bacillota</taxon>
        <taxon>Bacilli</taxon>
        <taxon>Bacillales</taxon>
        <taxon>Bacillaceae</taxon>
        <taxon>Allobacillus</taxon>
    </lineage>
</organism>
<reference evidence="1 2" key="1">
    <citation type="journal article" date="2011" name="Int. J. Syst. Evol. Microbiol.">
        <title>Allobacillus halotolerans gen. nov., sp. nov. isolated from shrimp paste.</title>
        <authorList>
            <person name="Sheu S.Y."/>
            <person name="Arun A.B."/>
            <person name="Jiang S.R."/>
            <person name="Young C.C."/>
            <person name="Chen W.M."/>
        </authorList>
    </citation>
    <scope>NUCLEOTIDE SEQUENCE [LARGE SCALE GENOMIC DNA]</scope>
    <source>
        <strain evidence="1 2">LMG 24826</strain>
    </source>
</reference>
<dbReference type="Proteomes" id="UP000812672">
    <property type="component" value="Unassembled WGS sequence"/>
</dbReference>
<protein>
    <recommendedName>
        <fullName evidence="3">Fur-regulated basic protein B</fullName>
    </recommendedName>
</protein>
<sequence length="60" mass="7327">MDDQSFKELKKRVVDHLNKNQPVLDKETLMNKSIEQAKKKYRKEMLIQKEINRVKKRLNE</sequence>
<evidence type="ECO:0008006" key="3">
    <source>
        <dbReference type="Google" id="ProtNLM"/>
    </source>
</evidence>
<accession>A0ABS6GM40</accession>
<comment type="caution">
    <text evidence="1">The sequence shown here is derived from an EMBL/GenBank/DDBJ whole genome shotgun (WGS) entry which is preliminary data.</text>
</comment>